<dbReference type="OrthoDB" id="2633250at2"/>
<keyword evidence="3" id="KW-0479">Metal-binding</keyword>
<organism evidence="5 6">
    <name type="scientific">Methyloligella halotolerans</name>
    <dbReference type="NCBI Taxonomy" id="1177755"/>
    <lineage>
        <taxon>Bacteria</taxon>
        <taxon>Pseudomonadati</taxon>
        <taxon>Pseudomonadota</taxon>
        <taxon>Alphaproteobacteria</taxon>
        <taxon>Hyphomicrobiales</taxon>
        <taxon>Hyphomicrobiaceae</taxon>
        <taxon>Methyloligella</taxon>
    </lineage>
</organism>
<evidence type="ECO:0000313" key="5">
    <source>
        <dbReference type="EMBL" id="ODA68654.1"/>
    </source>
</evidence>
<dbReference type="GO" id="GO:0019853">
    <property type="term" value="P:L-ascorbic acid biosynthetic process"/>
    <property type="evidence" value="ECO:0007669"/>
    <property type="project" value="TreeGrafter"/>
</dbReference>
<dbReference type="Proteomes" id="UP000095087">
    <property type="component" value="Unassembled WGS sequence"/>
</dbReference>
<dbReference type="Pfam" id="PF08450">
    <property type="entry name" value="SGL"/>
    <property type="match status" value="1"/>
</dbReference>
<feature type="binding site" evidence="3">
    <location>
        <position position="118"/>
    </location>
    <ligand>
        <name>substrate</name>
    </ligand>
</feature>
<comment type="similarity">
    <text evidence="1">Belongs to the SMP-30/CGR1 family.</text>
</comment>
<dbReference type="RefSeq" id="WP_069093910.1">
    <property type="nucleotide sequence ID" value="NZ_MASI01000001.1"/>
</dbReference>
<dbReference type="InterPro" id="IPR005511">
    <property type="entry name" value="SMP-30"/>
</dbReference>
<dbReference type="PANTHER" id="PTHR10907:SF47">
    <property type="entry name" value="REGUCALCIN"/>
    <property type="match status" value="1"/>
</dbReference>
<keyword evidence="3" id="KW-0862">Zinc</keyword>
<dbReference type="EMBL" id="MASI01000001">
    <property type="protein sequence ID" value="ODA68654.1"/>
    <property type="molecule type" value="Genomic_DNA"/>
</dbReference>
<protein>
    <submittedName>
        <fullName evidence="5">L-arabinolactonase</fullName>
        <ecNumber evidence="5">3.1.1.15</ecNumber>
    </submittedName>
</protein>
<dbReference type="Gene3D" id="2.120.10.30">
    <property type="entry name" value="TolB, C-terminal domain"/>
    <property type="match status" value="1"/>
</dbReference>
<gene>
    <name evidence="5" type="ORF">A7A08_00486</name>
</gene>
<sequence>MKAVEGVSRWRLACETRAILGESPIYDPRDGLVWWLDIKGKSLWRYDPVSQLSAQQDLPVRVTCLAVPDESWPEDRRQAGQFLCGSDAGFAWLTVDGPEARLETILHPESDRPGNRFNDGALAPDGRFFAGTMDDAEEDASGTLYALSPSGDVVTVRDGYRVPNGPAFTQDGDAFFHNDSPQGITYRFPLEAQGGVGDPEIFHRFEADEGAPDGMTVGPDGNLYVALWDGGGIAILSPTGERIGFLPLPTPRITSCVFHGDNPKRLYATSAAIGRPPEDRHAGCLFEIDLP</sequence>
<name>A0A1E2S2I7_9HYPH</name>
<feature type="domain" description="SMP-30/Gluconolactonase/LRE-like region" evidence="4">
    <location>
        <begin position="20"/>
        <end position="271"/>
    </location>
</feature>
<reference evidence="5 6" key="1">
    <citation type="submission" date="2016-07" db="EMBL/GenBank/DDBJ databases">
        <title>Draft genome sequence of Methyloligella halotolerans C2T (VKM B-2706T=CCUG 61687T=DSM 25045T), a halotolerant polyhydroxybutyrate accumulating methylotroph.</title>
        <authorList>
            <person name="Vasilenko O.V."/>
            <person name="Doronina N.V."/>
            <person name="Poroshina M.N."/>
            <person name="Tarlachkov S.V."/>
            <person name="Trotsenko Y.A."/>
        </authorList>
    </citation>
    <scope>NUCLEOTIDE SEQUENCE [LARGE SCALE GENOMIC DNA]</scope>
    <source>
        <strain evidence="5 6">VKM B-2706</strain>
    </source>
</reference>
<dbReference type="PANTHER" id="PTHR10907">
    <property type="entry name" value="REGUCALCIN"/>
    <property type="match status" value="1"/>
</dbReference>
<evidence type="ECO:0000259" key="4">
    <source>
        <dbReference type="Pfam" id="PF08450"/>
    </source>
</evidence>
<feature type="binding site" evidence="3">
    <location>
        <position position="22"/>
    </location>
    <ligand>
        <name>a divalent metal cation</name>
        <dbReference type="ChEBI" id="CHEBI:60240"/>
    </ligand>
</feature>
<evidence type="ECO:0000256" key="3">
    <source>
        <dbReference type="PIRSR" id="PIRSR605511-2"/>
    </source>
</evidence>
<proteinExistence type="inferred from homology"/>
<dbReference type="EC" id="3.1.1.15" evidence="5"/>
<feature type="active site" description="Proton donor/acceptor" evidence="2">
    <location>
        <position position="213"/>
    </location>
</feature>
<evidence type="ECO:0000256" key="2">
    <source>
        <dbReference type="PIRSR" id="PIRSR605511-1"/>
    </source>
</evidence>
<keyword evidence="5" id="KW-0378">Hydrolase</keyword>
<dbReference type="SUPFAM" id="SSF63829">
    <property type="entry name" value="Calcium-dependent phosphotriesterase"/>
    <property type="match status" value="1"/>
</dbReference>
<feature type="binding site" evidence="3">
    <location>
        <position position="116"/>
    </location>
    <ligand>
        <name>substrate</name>
    </ligand>
</feature>
<keyword evidence="6" id="KW-1185">Reference proteome</keyword>
<feature type="binding site" evidence="3">
    <location>
        <position position="213"/>
    </location>
    <ligand>
        <name>a divalent metal cation</name>
        <dbReference type="ChEBI" id="CHEBI:60240"/>
    </ligand>
</feature>
<dbReference type="AlphaFoldDB" id="A0A1E2S2I7"/>
<dbReference type="GO" id="GO:0050021">
    <property type="term" value="F:L-arabinonolactonase activity"/>
    <property type="evidence" value="ECO:0007669"/>
    <property type="project" value="UniProtKB-EC"/>
</dbReference>
<dbReference type="GO" id="GO:0004341">
    <property type="term" value="F:gluconolactonase activity"/>
    <property type="evidence" value="ECO:0007669"/>
    <property type="project" value="TreeGrafter"/>
</dbReference>
<comment type="cofactor">
    <cofactor evidence="3">
        <name>Zn(2+)</name>
        <dbReference type="ChEBI" id="CHEBI:29105"/>
    </cofactor>
    <text evidence="3">Binds 1 divalent metal cation per subunit.</text>
</comment>
<evidence type="ECO:0000313" key="6">
    <source>
        <dbReference type="Proteomes" id="UP000095087"/>
    </source>
</evidence>
<dbReference type="GO" id="GO:0005509">
    <property type="term" value="F:calcium ion binding"/>
    <property type="evidence" value="ECO:0007669"/>
    <property type="project" value="TreeGrafter"/>
</dbReference>
<evidence type="ECO:0000256" key="1">
    <source>
        <dbReference type="ARBA" id="ARBA00008853"/>
    </source>
</evidence>
<comment type="caution">
    <text evidence="5">The sequence shown here is derived from an EMBL/GenBank/DDBJ whole genome shotgun (WGS) entry which is preliminary data.</text>
</comment>
<feature type="binding site" evidence="3">
    <location>
        <position position="164"/>
    </location>
    <ligand>
        <name>a divalent metal cation</name>
        <dbReference type="ChEBI" id="CHEBI:60240"/>
    </ligand>
</feature>
<accession>A0A1E2S2I7</accession>
<dbReference type="InterPro" id="IPR013658">
    <property type="entry name" value="SGL"/>
</dbReference>
<dbReference type="InterPro" id="IPR011042">
    <property type="entry name" value="6-blade_b-propeller_TolB-like"/>
</dbReference>
<dbReference type="STRING" id="1177755.A7A08_00486"/>
<dbReference type="PRINTS" id="PR01790">
    <property type="entry name" value="SMP30FAMILY"/>
</dbReference>